<dbReference type="AlphaFoldDB" id="A0A6J6GW91"/>
<name>A0A6J6GW91_9ZZZZ</name>
<evidence type="ECO:0000313" key="1">
    <source>
        <dbReference type="EMBL" id="CAB4605587.1"/>
    </source>
</evidence>
<gene>
    <name evidence="1" type="ORF">UFOPK1856_00124</name>
</gene>
<dbReference type="InterPro" id="IPR027417">
    <property type="entry name" value="P-loop_NTPase"/>
</dbReference>
<dbReference type="EMBL" id="CAEZUV010000007">
    <property type="protein sequence ID" value="CAB4605587.1"/>
    <property type="molecule type" value="Genomic_DNA"/>
</dbReference>
<dbReference type="Gene3D" id="3.40.50.300">
    <property type="entry name" value="P-loop containing nucleotide triphosphate hydrolases"/>
    <property type="match status" value="1"/>
</dbReference>
<reference evidence="1" key="1">
    <citation type="submission" date="2020-05" db="EMBL/GenBank/DDBJ databases">
        <authorList>
            <person name="Chiriac C."/>
            <person name="Salcher M."/>
            <person name="Ghai R."/>
            <person name="Kavagutti S V."/>
        </authorList>
    </citation>
    <scope>NUCLEOTIDE SEQUENCE</scope>
</reference>
<accession>A0A6J6GW91</accession>
<protein>
    <submittedName>
        <fullName evidence="1">Unannotated protein</fullName>
    </submittedName>
</protein>
<sequence length="178" mass="19547">MELIDALLDLCKDTNQPIIAIDGPAGAGKTTLAHDIKLALAQRYSINEIHMDDLYDGWDNALTDQLTDVLTHLVAAHKKSAAISLSTYDWRAGAFSPVAEIEKSELLILEGVGSGQMAIRDSLSALIWIDIDESEGLARVLERDGKEIENQMRKWLATQEQHFAVEGTQNAADFVLTT</sequence>
<dbReference type="SUPFAM" id="SSF52540">
    <property type="entry name" value="P-loop containing nucleoside triphosphate hydrolases"/>
    <property type="match status" value="1"/>
</dbReference>
<proteinExistence type="predicted"/>
<organism evidence="1">
    <name type="scientific">freshwater metagenome</name>
    <dbReference type="NCBI Taxonomy" id="449393"/>
    <lineage>
        <taxon>unclassified sequences</taxon>
        <taxon>metagenomes</taxon>
        <taxon>ecological metagenomes</taxon>
    </lineage>
</organism>